<comment type="subunit">
    <text evidence="9">The complex comprises the extracytoplasmic solute receptor protein and the two transmembrane proteins.</text>
</comment>
<proteinExistence type="inferred from homology"/>
<evidence type="ECO:0000313" key="12">
    <source>
        <dbReference type="Proteomes" id="UP000786387"/>
    </source>
</evidence>
<name>A0ABR5Z2D5_9GAMM</name>
<comment type="similarity">
    <text evidence="8 9">Belongs to the TRAP transporter small permease family.</text>
</comment>
<organism evidence="11 12">
    <name type="scientific">Stutzerimonas azotifigens</name>
    <dbReference type="NCBI Taxonomy" id="291995"/>
    <lineage>
        <taxon>Bacteria</taxon>
        <taxon>Pseudomonadati</taxon>
        <taxon>Pseudomonadota</taxon>
        <taxon>Gammaproteobacteria</taxon>
        <taxon>Pseudomonadales</taxon>
        <taxon>Pseudomonadaceae</taxon>
        <taxon>Stutzerimonas</taxon>
    </lineage>
</organism>
<keyword evidence="6 9" id="KW-1133">Transmembrane helix</keyword>
<keyword evidence="5 9" id="KW-0812">Transmembrane</keyword>
<keyword evidence="12" id="KW-1185">Reference proteome</keyword>
<gene>
    <name evidence="11" type="ORF">G7026_13310</name>
</gene>
<keyword evidence="4 9" id="KW-0997">Cell inner membrane</keyword>
<evidence type="ECO:0000256" key="2">
    <source>
        <dbReference type="ARBA" id="ARBA00022448"/>
    </source>
</evidence>
<dbReference type="PANTHER" id="PTHR35011">
    <property type="entry name" value="2,3-DIKETO-L-GULONATE TRAP TRANSPORTER SMALL PERMEASE PROTEIN YIAM"/>
    <property type="match status" value="1"/>
</dbReference>
<feature type="domain" description="Tripartite ATP-independent periplasmic transporters DctQ component" evidence="10">
    <location>
        <begin position="26"/>
        <end position="147"/>
    </location>
</feature>
<dbReference type="InterPro" id="IPR055348">
    <property type="entry name" value="DctQ"/>
</dbReference>
<evidence type="ECO:0000256" key="7">
    <source>
        <dbReference type="ARBA" id="ARBA00023136"/>
    </source>
</evidence>
<comment type="caution">
    <text evidence="11">The sequence shown here is derived from an EMBL/GenBank/DDBJ whole genome shotgun (WGS) entry which is preliminary data.</text>
</comment>
<evidence type="ECO:0000256" key="5">
    <source>
        <dbReference type="ARBA" id="ARBA00022692"/>
    </source>
</evidence>
<feature type="transmembrane region" description="Helical" evidence="9">
    <location>
        <begin position="88"/>
        <end position="110"/>
    </location>
</feature>
<comment type="subcellular location">
    <subcellularLocation>
        <location evidence="1 9">Cell inner membrane</location>
        <topology evidence="1 9">Multi-pass membrane protein</topology>
    </subcellularLocation>
</comment>
<evidence type="ECO:0000256" key="4">
    <source>
        <dbReference type="ARBA" id="ARBA00022519"/>
    </source>
</evidence>
<keyword evidence="7 9" id="KW-0472">Membrane</keyword>
<reference evidence="11 12" key="1">
    <citation type="submission" date="2020-02" db="EMBL/GenBank/DDBJ databases">
        <title>Synteny-based analysis reveals conserved mechanism for high triclosan tolerance in Pseudomonas, as well as instances of horizontal transfer.</title>
        <authorList>
            <person name="Mcfarland A.G."/>
            <person name="Bertucci H.K."/>
            <person name="Litmann E."/>
            <person name="Shen J."/>
            <person name="Huttenhower C."/>
            <person name="Hartmann E.M."/>
        </authorList>
    </citation>
    <scope>NUCLEOTIDE SEQUENCE [LARGE SCALE GENOMIC DNA]</scope>
    <source>
        <strain evidence="11 12">115A1</strain>
    </source>
</reference>
<dbReference type="InterPro" id="IPR007387">
    <property type="entry name" value="TRAP_DctQ"/>
</dbReference>
<evidence type="ECO:0000256" key="9">
    <source>
        <dbReference type="RuleBase" id="RU369079"/>
    </source>
</evidence>
<comment type="function">
    <text evidence="9">Part of the tripartite ATP-independent periplasmic (TRAP) transport system.</text>
</comment>
<sequence>MFKIRKAGSWLCRRAENISAFMLAVMFISFIVQVVFRYLLNFPIGTASELTIVMWLWVVLWGASFVLREEEEIRFDIVYGMVGRRARLVMTAVSALALILIYGISLPASWDYVMFMKVQKSSYLNIRYDFLYFIYIIFAVSVVGRYVWIFFAAVRGRSVREVGVPSDIE</sequence>
<evidence type="ECO:0000256" key="1">
    <source>
        <dbReference type="ARBA" id="ARBA00004429"/>
    </source>
</evidence>
<accession>A0ABR5Z2D5</accession>
<feature type="transmembrane region" description="Helical" evidence="9">
    <location>
        <begin position="46"/>
        <end position="67"/>
    </location>
</feature>
<evidence type="ECO:0000259" key="10">
    <source>
        <dbReference type="Pfam" id="PF04290"/>
    </source>
</evidence>
<evidence type="ECO:0000313" key="11">
    <source>
        <dbReference type="EMBL" id="MBA1274338.1"/>
    </source>
</evidence>
<feature type="transmembrane region" description="Helical" evidence="9">
    <location>
        <begin position="20"/>
        <end position="40"/>
    </location>
</feature>
<dbReference type="Proteomes" id="UP000786387">
    <property type="component" value="Unassembled WGS sequence"/>
</dbReference>
<protein>
    <recommendedName>
        <fullName evidence="9">TRAP transporter small permease protein</fullName>
    </recommendedName>
</protein>
<keyword evidence="2 9" id="KW-0813">Transport</keyword>
<dbReference type="PANTHER" id="PTHR35011:SF2">
    <property type="entry name" value="2,3-DIKETO-L-GULONATE TRAP TRANSPORTER SMALL PERMEASE PROTEIN YIAM"/>
    <property type="match status" value="1"/>
</dbReference>
<evidence type="ECO:0000256" key="3">
    <source>
        <dbReference type="ARBA" id="ARBA00022475"/>
    </source>
</evidence>
<evidence type="ECO:0000256" key="8">
    <source>
        <dbReference type="ARBA" id="ARBA00038436"/>
    </source>
</evidence>
<feature type="transmembrane region" description="Helical" evidence="9">
    <location>
        <begin position="130"/>
        <end position="151"/>
    </location>
</feature>
<evidence type="ECO:0000256" key="6">
    <source>
        <dbReference type="ARBA" id="ARBA00022989"/>
    </source>
</evidence>
<dbReference type="EMBL" id="JAAMRF010000006">
    <property type="protein sequence ID" value="MBA1274338.1"/>
    <property type="molecule type" value="Genomic_DNA"/>
</dbReference>
<dbReference type="Pfam" id="PF04290">
    <property type="entry name" value="DctQ"/>
    <property type="match status" value="1"/>
</dbReference>
<keyword evidence="3" id="KW-1003">Cell membrane</keyword>